<accession>A0A9W8HD51</accession>
<dbReference type="AlphaFoldDB" id="A0A9W8HD51"/>
<protein>
    <submittedName>
        <fullName evidence="2">Uncharacterized protein</fullName>
    </submittedName>
</protein>
<evidence type="ECO:0000313" key="3">
    <source>
        <dbReference type="Proteomes" id="UP001140172"/>
    </source>
</evidence>
<evidence type="ECO:0000313" key="2">
    <source>
        <dbReference type="EMBL" id="KAJ2780110.1"/>
    </source>
</evidence>
<comment type="caution">
    <text evidence="2">The sequence shown here is derived from an EMBL/GenBank/DDBJ whole genome shotgun (WGS) entry which is preliminary data.</text>
</comment>
<gene>
    <name evidence="2" type="ORF">GGI15_003654</name>
</gene>
<dbReference type="Proteomes" id="UP001140172">
    <property type="component" value="Unassembled WGS sequence"/>
</dbReference>
<feature type="compositionally biased region" description="Acidic residues" evidence="1">
    <location>
        <begin position="154"/>
        <end position="163"/>
    </location>
</feature>
<organism evidence="2 3">
    <name type="scientific">Coemansia interrupta</name>
    <dbReference type="NCBI Taxonomy" id="1126814"/>
    <lineage>
        <taxon>Eukaryota</taxon>
        <taxon>Fungi</taxon>
        <taxon>Fungi incertae sedis</taxon>
        <taxon>Zoopagomycota</taxon>
        <taxon>Kickxellomycotina</taxon>
        <taxon>Kickxellomycetes</taxon>
        <taxon>Kickxellales</taxon>
        <taxon>Kickxellaceae</taxon>
        <taxon>Coemansia</taxon>
    </lineage>
</organism>
<sequence length="591" mass="64301">MAPKRAKRKNAAVKNNSTITKFFALSTPVADTHEPQTTRIGLPRCESAASSLNLNETEAGADVDEVVATAVCPKPALLEPLSPVEVLDSDSDSDSELVDADSILGVKTIVRPPPMSIKQRAKHRNTLKALVRETESRKYNYSFLEQHAHRESSDNDDDDDDDKEGSHKSASDDEDFARDVLGDDMARIRLQMGRHGQTQQRERMALQIAVFSGPSGGTQPLDMAIKVPRLARLQAVGGRLLTATTGDEIVHGMCLAKDQHVATECYAALIYALDMGISEWALEPRILYTLLERLVGTLTDRGADAESSDSGNSTPSVYVEIVRTRPPDERLMRSCFERVAWLLDVASRAVGAVETEDYAQIVALYAYCLADQHVSASAVGIQKSLATFVCSIQPASRWTQVLSESVTRIARHFAPLLMRAQLQIVESLPVGSQRCIQLSQVLALSFLSMQVDPTRPSSQGAEVHPVVAAAGLVEEGLLAVVSCPDFELLEARVCLLGRALTGVSVLRERPDSTKAVRTQLSVLNRRISDSIIDGMSKTLAKDAVQILISRIDMITSSTSAHHQTNIIYGSSSKTLATTAALGRHLQKTKLQ</sequence>
<proteinExistence type="predicted"/>
<feature type="region of interest" description="Disordered" evidence="1">
    <location>
        <begin position="145"/>
        <end position="177"/>
    </location>
</feature>
<evidence type="ECO:0000256" key="1">
    <source>
        <dbReference type="SAM" id="MobiDB-lite"/>
    </source>
</evidence>
<feature type="compositionally biased region" description="Basic and acidic residues" evidence="1">
    <location>
        <begin position="164"/>
        <end position="177"/>
    </location>
</feature>
<keyword evidence="3" id="KW-1185">Reference proteome</keyword>
<dbReference type="EMBL" id="JANBUM010000266">
    <property type="protein sequence ID" value="KAJ2780110.1"/>
    <property type="molecule type" value="Genomic_DNA"/>
</dbReference>
<reference evidence="2" key="1">
    <citation type="submission" date="2022-07" db="EMBL/GenBank/DDBJ databases">
        <title>Phylogenomic reconstructions and comparative analyses of Kickxellomycotina fungi.</title>
        <authorList>
            <person name="Reynolds N.K."/>
            <person name="Stajich J.E."/>
            <person name="Barry K."/>
            <person name="Grigoriev I.V."/>
            <person name="Crous P."/>
            <person name="Smith M.E."/>
        </authorList>
    </citation>
    <scope>NUCLEOTIDE SEQUENCE</scope>
    <source>
        <strain evidence="2">BCRC 34489</strain>
    </source>
</reference>
<dbReference type="OrthoDB" id="5599613at2759"/>
<name>A0A9W8HD51_9FUNG</name>